<dbReference type="HOGENOM" id="CLU_162441_0_0_6"/>
<dbReference type="Proteomes" id="UP000000238">
    <property type="component" value="Chromosome"/>
</dbReference>
<evidence type="ECO:0000259" key="1">
    <source>
        <dbReference type="Pfam" id="PF21476"/>
    </source>
</evidence>
<dbReference type="InterPro" id="IPR057022">
    <property type="entry name" value="PF0610-like_Zn_ribbon_C"/>
</dbReference>
<evidence type="ECO:0000313" key="3">
    <source>
        <dbReference type="EMBL" id="ABC32213.1"/>
    </source>
</evidence>
<dbReference type="eggNOG" id="COG3357">
    <property type="taxonomic scope" value="Bacteria"/>
</dbReference>
<feature type="domain" description="PF0610-like rubredoxin-like zinc beta-ribbon C-terminal" evidence="2">
    <location>
        <begin position="61"/>
        <end position="97"/>
    </location>
</feature>
<dbReference type="OrthoDB" id="6198211at2"/>
<dbReference type="Pfam" id="PF21476">
    <property type="entry name" value="PF0610-like_N"/>
    <property type="match status" value="1"/>
</dbReference>
<dbReference type="InterPro" id="IPR036390">
    <property type="entry name" value="WH_DNA-bd_sf"/>
</dbReference>
<reference evidence="3 4" key="1">
    <citation type="journal article" date="2005" name="Nucleic Acids Res.">
        <title>Genomic blueprint of Hahella chejuensis, a marine microbe producing an algicidal agent.</title>
        <authorList>
            <person name="Jeong H."/>
            <person name="Yim J.H."/>
            <person name="Lee C."/>
            <person name="Choi S.-H."/>
            <person name="Park Y.K."/>
            <person name="Yoon S.H."/>
            <person name="Hur C.-G."/>
            <person name="Kang H.-Y."/>
            <person name="Kim D."/>
            <person name="Lee H.H."/>
            <person name="Park K.H."/>
            <person name="Park S.-H."/>
            <person name="Park H.-S."/>
            <person name="Lee H.K."/>
            <person name="Oh T.K."/>
            <person name="Kim J.F."/>
        </authorList>
    </citation>
    <scope>NUCLEOTIDE SEQUENCE [LARGE SCALE GENOMIC DNA]</scope>
    <source>
        <strain evidence="3 4">KCTC 2396</strain>
    </source>
</reference>
<dbReference type="InterPro" id="IPR049159">
    <property type="entry name" value="PF0610-like_wHTH_N"/>
</dbReference>
<organism evidence="3 4">
    <name type="scientific">Hahella chejuensis (strain KCTC 2396)</name>
    <dbReference type="NCBI Taxonomy" id="349521"/>
    <lineage>
        <taxon>Bacteria</taxon>
        <taxon>Pseudomonadati</taxon>
        <taxon>Pseudomonadota</taxon>
        <taxon>Gammaproteobacteria</taxon>
        <taxon>Oceanospirillales</taxon>
        <taxon>Hahellaceae</taxon>
        <taxon>Hahella</taxon>
    </lineage>
</organism>
<dbReference type="InterPro" id="IPR038767">
    <property type="entry name" value="PF0610-like"/>
</dbReference>
<feature type="domain" description="PF0610-like winged HTH N-terminal" evidence="1">
    <location>
        <begin position="14"/>
        <end position="54"/>
    </location>
</feature>
<dbReference type="SUPFAM" id="SSF46785">
    <property type="entry name" value="Winged helix' DNA-binding domain"/>
    <property type="match status" value="1"/>
</dbReference>
<dbReference type="Gene3D" id="1.10.10.10">
    <property type="entry name" value="Winged helix-like DNA-binding domain superfamily/Winged helix DNA-binding domain"/>
    <property type="match status" value="1"/>
</dbReference>
<protein>
    <submittedName>
        <fullName evidence="3">Predicted transcriptional regulator containing an HTH domain fused to a Zn-ribbon</fullName>
    </submittedName>
</protein>
<evidence type="ECO:0000259" key="2">
    <source>
        <dbReference type="Pfam" id="PF23470"/>
    </source>
</evidence>
<dbReference type="EMBL" id="CP000155">
    <property type="protein sequence ID" value="ABC32213.1"/>
    <property type="molecule type" value="Genomic_DNA"/>
</dbReference>
<dbReference type="KEGG" id="hch:HCH_05553"/>
<dbReference type="PANTHER" id="PTHR40663:SF2">
    <property type="entry name" value="TRANSCRIPTIONAL REGULATOR"/>
    <property type="match status" value="1"/>
</dbReference>
<dbReference type="PANTHER" id="PTHR40663">
    <property type="match status" value="1"/>
</dbReference>
<name>Q2SAW1_HAHCH</name>
<accession>Q2SAW1</accession>
<dbReference type="Pfam" id="PF23470">
    <property type="entry name" value="Zn_ribbon_PF0610"/>
    <property type="match status" value="1"/>
</dbReference>
<gene>
    <name evidence="3" type="ordered locus">HCH_05553</name>
</gene>
<dbReference type="InterPro" id="IPR036388">
    <property type="entry name" value="WH-like_DNA-bd_sf"/>
</dbReference>
<sequence>MKTKTPIPQERKETVRQELLSVLQGGAFTVGSLSKLVGKSEKEIYDHLEHLQKTGSLKIEPARCGKCDYVFEDRSRVKKPGKCPQCKGTFIDEPVFSAKSR</sequence>
<evidence type="ECO:0000313" key="4">
    <source>
        <dbReference type="Proteomes" id="UP000000238"/>
    </source>
</evidence>
<dbReference type="RefSeq" id="WP_011399276.1">
    <property type="nucleotide sequence ID" value="NC_007645.1"/>
</dbReference>
<proteinExistence type="predicted"/>
<dbReference type="AlphaFoldDB" id="Q2SAW1"/>
<dbReference type="STRING" id="349521.HCH_05553"/>
<keyword evidence="4" id="KW-1185">Reference proteome</keyword>